<evidence type="ECO:0000256" key="1">
    <source>
        <dbReference type="SAM" id="SignalP"/>
    </source>
</evidence>
<dbReference type="AlphaFoldDB" id="A0A6N3H944"/>
<protein>
    <recommendedName>
        <fullName evidence="3">Ig-like domain-containing protein</fullName>
    </recommendedName>
</protein>
<feature type="chain" id="PRO_5027090766" description="Ig-like domain-containing protein" evidence="1">
    <location>
        <begin position="24"/>
        <end position="145"/>
    </location>
</feature>
<sequence>MKKVLSAVLALAMVFSLSCTAFAVEEVPYEPVATEETNIVPKSSLSLSFTSLGSGSRKTSSETYYISGEDAVLTINSCTWSPSSQDVKIGWYNVDTRVTYTVTYEGGDINSKRVNSSGVPDGDYKVCIVNGGSKSITGAMQYEVK</sequence>
<name>A0A6N3H944_FLAPL</name>
<gene>
    <name evidence="2" type="ORF">FPLFYP42_03634</name>
</gene>
<proteinExistence type="predicted"/>
<evidence type="ECO:0000313" key="2">
    <source>
        <dbReference type="EMBL" id="VYU72811.1"/>
    </source>
</evidence>
<dbReference type="PROSITE" id="PS51257">
    <property type="entry name" value="PROKAR_LIPOPROTEIN"/>
    <property type="match status" value="1"/>
</dbReference>
<organism evidence="2">
    <name type="scientific">Flavonifractor plautii</name>
    <name type="common">Fusobacterium plautii</name>
    <dbReference type="NCBI Taxonomy" id="292800"/>
    <lineage>
        <taxon>Bacteria</taxon>
        <taxon>Bacillati</taxon>
        <taxon>Bacillota</taxon>
        <taxon>Clostridia</taxon>
        <taxon>Eubacteriales</taxon>
        <taxon>Oscillospiraceae</taxon>
        <taxon>Flavonifractor</taxon>
    </lineage>
</organism>
<keyword evidence="1" id="KW-0732">Signal</keyword>
<feature type="signal peptide" evidence="1">
    <location>
        <begin position="1"/>
        <end position="23"/>
    </location>
</feature>
<evidence type="ECO:0008006" key="3">
    <source>
        <dbReference type="Google" id="ProtNLM"/>
    </source>
</evidence>
<dbReference type="EMBL" id="CACRUB010000064">
    <property type="protein sequence ID" value="VYU72811.1"/>
    <property type="molecule type" value="Genomic_DNA"/>
</dbReference>
<reference evidence="2" key="1">
    <citation type="submission" date="2019-11" db="EMBL/GenBank/DDBJ databases">
        <authorList>
            <person name="Feng L."/>
        </authorList>
    </citation>
    <scope>NUCLEOTIDE SEQUENCE</scope>
    <source>
        <strain evidence="2">FplautiiLFYP42</strain>
    </source>
</reference>
<dbReference type="RefSeq" id="WP_156622370.1">
    <property type="nucleotide sequence ID" value="NZ_CACRUB010000064.1"/>
</dbReference>
<accession>A0A6N3H944</accession>